<evidence type="ECO:0000256" key="2">
    <source>
        <dbReference type="SAM" id="Phobius"/>
    </source>
</evidence>
<dbReference type="EMBL" id="AHKH01000174">
    <property type="protein sequence ID" value="EHQ59167.1"/>
    <property type="molecule type" value="Genomic_DNA"/>
</dbReference>
<keyword evidence="3" id="KW-0732">Signal</keyword>
<proteinExistence type="predicted"/>
<reference evidence="4 5" key="1">
    <citation type="journal article" date="2012" name="J. Bacteriol.">
        <title>Genome Sequence of the Pattern-Forming Social Bacterium Paenibacillus dendritiformis C454 Chiral Morphotype.</title>
        <authorList>
            <person name="Sirota-Madi A."/>
            <person name="Olender T."/>
            <person name="Helman Y."/>
            <person name="Brainis I."/>
            <person name="Finkelshtein A."/>
            <person name="Roth D."/>
            <person name="Hagai E."/>
            <person name="Leshkowitz D."/>
            <person name="Brodsky L."/>
            <person name="Galatenko V."/>
            <person name="Nikolaev V."/>
            <person name="Gutnick D.L."/>
            <person name="Lancet D."/>
            <person name="Ben-Jacob E."/>
        </authorList>
    </citation>
    <scope>NUCLEOTIDE SEQUENCE [LARGE SCALE GENOMIC DNA]</scope>
    <source>
        <strain evidence="4 5">C454</strain>
    </source>
</reference>
<feature type="chain" id="PRO_5003591567" evidence="3">
    <location>
        <begin position="27"/>
        <end position="630"/>
    </location>
</feature>
<feature type="transmembrane region" description="Helical" evidence="2">
    <location>
        <begin position="605"/>
        <end position="622"/>
    </location>
</feature>
<dbReference type="PANTHER" id="PTHR40050:SF1">
    <property type="entry name" value="INNER SPORE COAT PROTEIN H"/>
    <property type="match status" value="1"/>
</dbReference>
<keyword evidence="4" id="KW-0946">Virion</keyword>
<dbReference type="RefSeq" id="WP_006679786.1">
    <property type="nucleotide sequence ID" value="NZ_AHKH01000174.1"/>
</dbReference>
<accession>H3SP11</accession>
<organism evidence="4 5">
    <name type="scientific">Paenibacillus dendritiformis C454</name>
    <dbReference type="NCBI Taxonomy" id="1131935"/>
    <lineage>
        <taxon>Bacteria</taxon>
        <taxon>Bacillati</taxon>
        <taxon>Bacillota</taxon>
        <taxon>Bacilli</taxon>
        <taxon>Bacillales</taxon>
        <taxon>Paenibacillaceae</taxon>
        <taxon>Paenibacillus</taxon>
    </lineage>
</organism>
<sequence>MIRRSFVPLGIALLAWMMLLAGCSTASDSNVVKLPEELFPKDKVIEVNITIDADDYSDMLEHPTDKEVKAASVQYNGYELDNVGIRTKGNSSLTGVASSDSDRYSLKLLLDEYIDSQNLLGVTSINLNNGYSDPSFIREYLTYELLEEMGLPTPEFAFANVSINGDPAGLFLAVEQINESFLSRNFETSYGVLYKPDGQGSDLSWRGDDISSYSGLNRKSKSSDEELTIKMLDELNNGTYYEKYLNVDGILRYMAVNTATVNMDSYQGNFNHNYYLYEENGVFSLIPWDMNMAFGGFGGSQDSLIGMLMDEPTMGAVANYPLVDKLLQNDTYKEQYHLYIQQIIEGYLSPERLTARAQEIADMIDTYVEQDPTKFYTYEEFKQSLTSNVKNIPGLLTFAEARVSNLKQQLDGTLPSYDKGEGIQGGMPGRGGMGEPGNRAGDNPGAAAQANPGGGAAPDAGQPLNGGEGQDAQNGAPGNPGGGGQANPGGGAAPDAGQQLTGGEGQDAQNGATGNPDGTAQANPDGGAAPDVGQPPTGGEGQDAQNAAPGNPGGGGEANPGGGAPPEFGGNRPDMGNGQMPNGGRPGGNREQEDAAAMNDRVNEAITVGIVLLLLIGAIFFVRNYKKRSL</sequence>
<feature type="signal peptide" evidence="3">
    <location>
        <begin position="1"/>
        <end position="26"/>
    </location>
</feature>
<name>H3SP11_9BACL</name>
<dbReference type="PANTHER" id="PTHR40050">
    <property type="entry name" value="INNER SPORE COAT PROTEIN H"/>
    <property type="match status" value="1"/>
</dbReference>
<keyword evidence="2" id="KW-0472">Membrane</keyword>
<comment type="caution">
    <text evidence="4">The sequence shown here is derived from an EMBL/GenBank/DDBJ whole genome shotgun (WGS) entry which is preliminary data.</text>
</comment>
<feature type="region of interest" description="Disordered" evidence="1">
    <location>
        <begin position="411"/>
        <end position="594"/>
    </location>
</feature>
<feature type="compositionally biased region" description="Polar residues" evidence="1">
    <location>
        <begin position="507"/>
        <end position="522"/>
    </location>
</feature>
<dbReference type="AlphaFoldDB" id="H3SP11"/>
<keyword evidence="2" id="KW-1133">Transmembrane helix</keyword>
<dbReference type="PROSITE" id="PS51257">
    <property type="entry name" value="PROKAR_LIPOPROTEIN"/>
    <property type="match status" value="1"/>
</dbReference>
<feature type="compositionally biased region" description="Gly residues" evidence="1">
    <location>
        <begin position="422"/>
        <end position="435"/>
    </location>
</feature>
<evidence type="ECO:0000313" key="5">
    <source>
        <dbReference type="Proteomes" id="UP000003900"/>
    </source>
</evidence>
<protein>
    <submittedName>
        <fullName evidence="4">Spore coat protein CotH</fullName>
    </submittedName>
</protein>
<evidence type="ECO:0000256" key="1">
    <source>
        <dbReference type="SAM" id="MobiDB-lite"/>
    </source>
</evidence>
<dbReference type="Proteomes" id="UP000003900">
    <property type="component" value="Unassembled WGS sequence"/>
</dbReference>
<feature type="compositionally biased region" description="Gly residues" evidence="1">
    <location>
        <begin position="478"/>
        <end position="492"/>
    </location>
</feature>
<gene>
    <name evidence="4" type="ORF">PDENDC454_26598</name>
</gene>
<evidence type="ECO:0000256" key="3">
    <source>
        <dbReference type="SAM" id="SignalP"/>
    </source>
</evidence>
<keyword evidence="2" id="KW-0812">Transmembrane</keyword>
<dbReference type="STRING" id="1131935.PDENDC454_26598"/>
<dbReference type="InterPro" id="IPR014867">
    <property type="entry name" value="Spore_coat_CotH_CotH2/3/7"/>
</dbReference>
<keyword evidence="4" id="KW-0167">Capsid protein</keyword>
<dbReference type="Pfam" id="PF08757">
    <property type="entry name" value="CotH"/>
    <property type="match status" value="1"/>
</dbReference>
<keyword evidence="5" id="KW-1185">Reference proteome</keyword>
<evidence type="ECO:0000313" key="4">
    <source>
        <dbReference type="EMBL" id="EHQ59167.1"/>
    </source>
</evidence>
<dbReference type="PATRIC" id="fig|1131935.3.peg.5502"/>
<feature type="compositionally biased region" description="Gly residues" evidence="1">
    <location>
        <begin position="551"/>
        <end position="564"/>
    </location>
</feature>
<feature type="compositionally biased region" description="Low complexity" evidence="1">
    <location>
        <begin position="436"/>
        <end position="463"/>
    </location>
</feature>